<dbReference type="AlphaFoldDB" id="A0AA41QQ17"/>
<reference evidence="2" key="1">
    <citation type="submission" date="2022-03" db="EMBL/GenBank/DDBJ databases">
        <title>The complete genome sequence of a Methyloterrigena soli.</title>
        <authorList>
            <person name="Zi Z."/>
        </authorList>
    </citation>
    <scope>NUCLEOTIDE SEQUENCE</scope>
    <source>
        <strain evidence="2">M48</strain>
    </source>
</reference>
<comment type="caution">
    <text evidence="2">The sequence shown here is derived from an EMBL/GenBank/DDBJ whole genome shotgun (WGS) entry which is preliminary data.</text>
</comment>
<keyword evidence="3" id="KW-1185">Reference proteome</keyword>
<dbReference type="RefSeq" id="WP_281736937.1">
    <property type="nucleotide sequence ID" value="NZ_JAKETQ010000003.1"/>
</dbReference>
<proteinExistence type="predicted"/>
<accession>A0AA41QQ17</accession>
<feature type="region of interest" description="Disordered" evidence="1">
    <location>
        <begin position="440"/>
        <end position="480"/>
    </location>
</feature>
<evidence type="ECO:0000313" key="2">
    <source>
        <dbReference type="EMBL" id="MCI0128910.1"/>
    </source>
</evidence>
<evidence type="ECO:0000313" key="3">
    <source>
        <dbReference type="Proteomes" id="UP001156140"/>
    </source>
</evidence>
<protein>
    <submittedName>
        <fullName evidence="2">Uncharacterized protein</fullName>
    </submittedName>
</protein>
<sequence length="1195" mass="129080">MVQRIVNPKLFAVEAALIDWTRVVRRSGLDGFTDADYEALRRSRPRVHLRWAVSGRAGFPTGPFTVWRRKAGDGEQQPEIMDYQLDRYLYGNLLILKWYGPPMAVLRIKGEMTSEGVIYAFSGVPSPQNVVATVSLQPGTFTAELRGPMLTTAMIYGSVDLSEVAGIPAEQYGEPNEWTEQEVVGLPIDDFGVWSTIGSHTDKQGLMADLGDPIPAALARLDRGAPPIGWPHYANGIAVPAWERPDPGLLIEEAQRELLSRLADILRLPPEQQAGTRIEVTVPRPVNSAGQRMSGPDSTGLVSPFALAMSAASIDPFFSLALGMGTALDAGEDQLYRKQIYDYMITAPYAQGLDGNSEPIELAALALDPQPPPMPPVPAALDTDIAGMQRPYATDEAWRASVIASWSRLPATGLFRVASFAAARLPQAPAGQPLLLLEQRDSGGHRPIGGDAPPQDDQQAAEWAHASDGDLPIPPNPGTAQTIYAVSTQNIFGMWSPWSTAERVDTQPGLDHVGVLAATFRATAPPSGKICPGVLEIDLSWDWRVRSVSSFTLVGRLFAAPLRNSPAPDTSVPGGLARNLGGGGAAISVSFNGNAANISEGQIRPMKADGSEFLPGPDTAQAVRRYRLTIPGFSVDFGATSHAGLALWIRARERIAPHRYGPWQANPILTYASDPVPPPIERVVVPLSSLPDAAGFCHHRVAWKPAQGAIGYNLYASDESAILDENGMAELGPSATLEQRMIRLRNAFIANPSRRTFTKVNDRIAEGTSLDVKLPRGSTAIHLHVALPISAGGVEGVWPVHDTMFEDNTVDCVAAPRLLTPTAPTLEVRRVLDTTAVPQRERIRVELRSNPGPRVQRYELFRTRVEEATHDVDTMGPPVAVIDGATASFQHETVYDEHFEVEHLVSANGHDDPEGSWKRVWYRAVAWSHPDLYRGGLVDRSPGSHLVSAVLPPNGPPDLSVITATWPGGDPNAIRLNWTSTAPIAPTPLGSHRLVVSAQKRNAPGEKALLAFASTLDKVAYGSDPQVWRTDEGGAASYHATVRRAALADALAVTIRLTDPLGRLTERFLDIEGGSALVRPDIFDVQPARPPIVGLTFRTSAPLTPPPQGAYRLAISATFQSSILRPLSTRTYSSDLHSIPTQLPINPRNPIEVARIAGSKPLQFAVRLQGTVRSLQLRIIAPDGRYAEYTGGAVR</sequence>
<name>A0AA41QQ17_9HYPH</name>
<dbReference type="EMBL" id="JALAZD010000003">
    <property type="protein sequence ID" value="MCI0128910.1"/>
    <property type="molecule type" value="Genomic_DNA"/>
</dbReference>
<dbReference type="Proteomes" id="UP001156140">
    <property type="component" value="Unassembled WGS sequence"/>
</dbReference>
<organism evidence="2 3">
    <name type="scientific">Paradevosia shaoguanensis</name>
    <dbReference type="NCBI Taxonomy" id="1335043"/>
    <lineage>
        <taxon>Bacteria</taxon>
        <taxon>Pseudomonadati</taxon>
        <taxon>Pseudomonadota</taxon>
        <taxon>Alphaproteobacteria</taxon>
        <taxon>Hyphomicrobiales</taxon>
        <taxon>Devosiaceae</taxon>
        <taxon>Paradevosia</taxon>
    </lineage>
</organism>
<evidence type="ECO:0000256" key="1">
    <source>
        <dbReference type="SAM" id="MobiDB-lite"/>
    </source>
</evidence>
<gene>
    <name evidence="2" type="ORF">ML536_18910</name>
</gene>